<reference evidence="7 8" key="1">
    <citation type="submission" date="2018-05" db="EMBL/GenBank/DDBJ databases">
        <title>Draft genome sequence of Scytalidium lignicola DSM 105466, a ubiquitous saprotrophic fungus.</title>
        <authorList>
            <person name="Buettner E."/>
            <person name="Gebauer A.M."/>
            <person name="Hofrichter M."/>
            <person name="Liers C."/>
            <person name="Kellner H."/>
        </authorList>
    </citation>
    <scope>NUCLEOTIDE SEQUENCE [LARGE SCALE GENOMIC DNA]</scope>
    <source>
        <strain evidence="7 8">DSM 105466</strain>
    </source>
</reference>
<dbReference type="Pfam" id="PF00450">
    <property type="entry name" value="Peptidase_S10"/>
    <property type="match status" value="1"/>
</dbReference>
<keyword evidence="6" id="KW-0732">Signal</keyword>
<keyword evidence="8" id="KW-1185">Reference proteome</keyword>
<dbReference type="GO" id="GO:0006508">
    <property type="term" value="P:proteolysis"/>
    <property type="evidence" value="ECO:0007669"/>
    <property type="project" value="UniProtKB-KW"/>
</dbReference>
<evidence type="ECO:0000313" key="7">
    <source>
        <dbReference type="EMBL" id="RFU30803.1"/>
    </source>
</evidence>
<dbReference type="GO" id="GO:0004185">
    <property type="term" value="F:serine-type carboxypeptidase activity"/>
    <property type="evidence" value="ECO:0007669"/>
    <property type="project" value="InterPro"/>
</dbReference>
<keyword evidence="4" id="KW-0378">Hydrolase</keyword>
<dbReference type="PRINTS" id="PR00724">
    <property type="entry name" value="CRBOXYPTASEC"/>
</dbReference>
<keyword evidence="5" id="KW-0325">Glycoprotein</keyword>
<comment type="caution">
    <text evidence="7">The sequence shown here is derived from an EMBL/GenBank/DDBJ whole genome shotgun (WGS) entry which is preliminary data.</text>
</comment>
<evidence type="ECO:0000256" key="2">
    <source>
        <dbReference type="ARBA" id="ARBA00022645"/>
    </source>
</evidence>
<evidence type="ECO:0000256" key="1">
    <source>
        <dbReference type="ARBA" id="ARBA00009431"/>
    </source>
</evidence>
<dbReference type="Proteomes" id="UP000258309">
    <property type="component" value="Unassembled WGS sequence"/>
</dbReference>
<feature type="non-terminal residue" evidence="7">
    <location>
        <position position="403"/>
    </location>
</feature>
<name>A0A3E2HCD5_SCYLI</name>
<dbReference type="STRING" id="5539.A0A3E2HCD5"/>
<dbReference type="InterPro" id="IPR001563">
    <property type="entry name" value="Peptidase_S10"/>
</dbReference>
<dbReference type="InterPro" id="IPR029058">
    <property type="entry name" value="AB_hydrolase_fold"/>
</dbReference>
<evidence type="ECO:0000256" key="5">
    <source>
        <dbReference type="ARBA" id="ARBA00023180"/>
    </source>
</evidence>
<feature type="non-terminal residue" evidence="7">
    <location>
        <position position="1"/>
    </location>
</feature>
<keyword evidence="3" id="KW-0645">Protease</keyword>
<feature type="chain" id="PRO_5017688403" description="Carboxypeptidase" evidence="6">
    <location>
        <begin position="19"/>
        <end position="403"/>
    </location>
</feature>
<dbReference type="PANTHER" id="PTHR11802:SF479">
    <property type="entry name" value="CARBOXYPEPTIDASE"/>
    <property type="match status" value="1"/>
</dbReference>
<dbReference type="OMA" id="IHENGPF"/>
<evidence type="ECO:0000256" key="6">
    <source>
        <dbReference type="SAM" id="SignalP"/>
    </source>
</evidence>
<feature type="signal peptide" evidence="6">
    <location>
        <begin position="1"/>
        <end position="18"/>
    </location>
</feature>
<evidence type="ECO:0000256" key="3">
    <source>
        <dbReference type="ARBA" id="ARBA00022670"/>
    </source>
</evidence>
<organism evidence="7 8">
    <name type="scientific">Scytalidium lignicola</name>
    <name type="common">Hyphomycete</name>
    <dbReference type="NCBI Taxonomy" id="5539"/>
    <lineage>
        <taxon>Eukaryota</taxon>
        <taxon>Fungi</taxon>
        <taxon>Dikarya</taxon>
        <taxon>Ascomycota</taxon>
        <taxon>Pezizomycotina</taxon>
        <taxon>Leotiomycetes</taxon>
        <taxon>Leotiomycetes incertae sedis</taxon>
        <taxon>Scytalidium</taxon>
    </lineage>
</organism>
<dbReference type="Gene3D" id="3.40.50.1820">
    <property type="entry name" value="alpha/beta hydrolase"/>
    <property type="match status" value="2"/>
</dbReference>
<protein>
    <recommendedName>
        <fullName evidence="9">Carboxypeptidase</fullName>
    </recommendedName>
</protein>
<keyword evidence="2" id="KW-0121">Carboxypeptidase</keyword>
<dbReference type="EMBL" id="NCSJ02000091">
    <property type="protein sequence ID" value="RFU30803.1"/>
    <property type="molecule type" value="Genomic_DNA"/>
</dbReference>
<gene>
    <name evidence="7" type="ORF">B7463_g5546</name>
</gene>
<accession>A0A3E2HCD5</accession>
<dbReference type="OrthoDB" id="443318at2759"/>
<sequence>MKQALIVVGSLLIASAIGHPRDAFTRLESRSPELGLVADSILHSPRIAVPANLQEHATPSFSSPYQGSPYLSSNTKQFVVNSTGIPDIPFDIGESYAGLLPISDVWNETRKLYFWFFPSGNVNATDEIAIWFNGGPGCSSLTGLIHENGPFLWQTGTQGFTPNTYAWRNLTNIVYVEQPVGVGFTQGTPDISNEVELGQQFIGFWKNFVNTFRLENRKVYITGESYSGYYIPYVADAFINAKDKVHYNLQGISINDPILGDNTVQQDGVGGLDYILPVNGTLLSLQNVTWNGKQGFESYPGDKELFVPYHKETNQGSLSASGIVGKWGSERGLTFYHVCHSNGINDCGTTLQTDEGIRQRLKTFAGLYSQEIEKMKFGEIRNLERSVKEDMQILENSPYLTKD</sequence>
<dbReference type="AlphaFoldDB" id="A0A3E2HCD5"/>
<dbReference type="PANTHER" id="PTHR11802">
    <property type="entry name" value="SERINE PROTEASE FAMILY S10 SERINE CARBOXYPEPTIDASE"/>
    <property type="match status" value="1"/>
</dbReference>
<evidence type="ECO:0000313" key="8">
    <source>
        <dbReference type="Proteomes" id="UP000258309"/>
    </source>
</evidence>
<proteinExistence type="inferred from homology"/>
<dbReference type="SUPFAM" id="SSF53474">
    <property type="entry name" value="alpha/beta-Hydrolases"/>
    <property type="match status" value="2"/>
</dbReference>
<evidence type="ECO:0000256" key="4">
    <source>
        <dbReference type="ARBA" id="ARBA00022801"/>
    </source>
</evidence>
<evidence type="ECO:0008006" key="9">
    <source>
        <dbReference type="Google" id="ProtNLM"/>
    </source>
</evidence>
<comment type="similarity">
    <text evidence="1">Belongs to the peptidase S10 family.</text>
</comment>